<dbReference type="GO" id="GO:0046076">
    <property type="term" value="P:dTTP catabolic process"/>
    <property type="evidence" value="ECO:0007669"/>
    <property type="project" value="TreeGrafter"/>
</dbReference>
<dbReference type="NCBIfam" id="NF007113">
    <property type="entry name" value="PRK09562.1"/>
    <property type="match status" value="1"/>
</dbReference>
<dbReference type="PANTHER" id="PTHR30522:SF0">
    <property type="entry name" value="NUCLEOSIDE TRIPHOSPHATE PYROPHOSPHOHYDROLASE"/>
    <property type="match status" value="1"/>
</dbReference>
<dbReference type="EMBL" id="CP020991">
    <property type="protein sequence ID" value="AUO19267.1"/>
    <property type="molecule type" value="Genomic_DNA"/>
</dbReference>
<dbReference type="Proteomes" id="UP000235589">
    <property type="component" value="Chromosome"/>
</dbReference>
<dbReference type="GO" id="GO:0046061">
    <property type="term" value="P:dATP catabolic process"/>
    <property type="evidence" value="ECO:0007669"/>
    <property type="project" value="TreeGrafter"/>
</dbReference>
<organism evidence="2 3">
    <name type="scientific">Monoglobus pectinilyticus</name>
    <dbReference type="NCBI Taxonomy" id="1981510"/>
    <lineage>
        <taxon>Bacteria</taxon>
        <taxon>Bacillati</taxon>
        <taxon>Bacillota</taxon>
        <taxon>Clostridia</taxon>
        <taxon>Monoglobales</taxon>
        <taxon>Monoglobaceae</taxon>
        <taxon>Monoglobus</taxon>
    </lineage>
</organism>
<dbReference type="Pfam" id="PF03819">
    <property type="entry name" value="MazG"/>
    <property type="match status" value="1"/>
</dbReference>
<dbReference type="GO" id="GO:0046052">
    <property type="term" value="P:UTP catabolic process"/>
    <property type="evidence" value="ECO:0007669"/>
    <property type="project" value="TreeGrafter"/>
</dbReference>
<feature type="domain" description="NTP pyrophosphohydrolase MazG-like" evidence="1">
    <location>
        <begin position="34"/>
        <end position="107"/>
    </location>
</feature>
<evidence type="ECO:0000313" key="2">
    <source>
        <dbReference type="EMBL" id="AUO19267.1"/>
    </source>
</evidence>
<dbReference type="InterPro" id="IPR048015">
    <property type="entry name" value="NTP-PPase_MazG-like_N"/>
</dbReference>
<dbReference type="InterPro" id="IPR011551">
    <property type="entry name" value="NTP_PyrPHydrolase_MazG"/>
</dbReference>
<name>A0A2K9P1Z5_9FIRM</name>
<dbReference type="FunFam" id="1.10.287.1080:FF:000001">
    <property type="entry name" value="Nucleoside triphosphate pyrophosphohydrolase"/>
    <property type="match status" value="1"/>
</dbReference>
<protein>
    <submittedName>
        <fullName evidence="2">Nucleoside triphosphate pyrophosphohydrolase</fullName>
    </submittedName>
</protein>
<dbReference type="Gene3D" id="1.10.287.1080">
    <property type="entry name" value="MazG-like"/>
    <property type="match status" value="2"/>
</dbReference>
<dbReference type="GO" id="GO:0046047">
    <property type="term" value="P:TTP catabolic process"/>
    <property type="evidence" value="ECO:0007669"/>
    <property type="project" value="TreeGrafter"/>
</dbReference>
<sequence>MNFKDTKDKYSFDDLVEIVSLLRAPGGCPWDREQTHQSIKKNLIEEGYELIEAIDGGNPEKIADESGDLLLQVVFHAIIGKDSGEYEINDVTDAICRKLIHRHPHVFGEVEVADSGEVLKNWDAIKRADREQSSIAEELRGVSKYLPALMRAEKIQKKAEKAGYKFENEINLSVISDDVAEADSAPEKDCGQLLFAAVNFCRRAGVDPELALASYTESFTDEFEKFENGEN</sequence>
<dbReference type="GO" id="GO:0006203">
    <property type="term" value="P:dGTP catabolic process"/>
    <property type="evidence" value="ECO:0007669"/>
    <property type="project" value="TreeGrafter"/>
</dbReference>
<dbReference type="GO" id="GO:0046081">
    <property type="term" value="P:dUTP catabolic process"/>
    <property type="evidence" value="ECO:0007669"/>
    <property type="project" value="TreeGrafter"/>
</dbReference>
<dbReference type="OrthoDB" id="9808939at2"/>
<dbReference type="GO" id="GO:0006950">
    <property type="term" value="P:response to stress"/>
    <property type="evidence" value="ECO:0007669"/>
    <property type="project" value="UniProtKB-ARBA"/>
</dbReference>
<dbReference type="KEGG" id="mpec:B9O19_01103"/>
<dbReference type="GO" id="GO:0047429">
    <property type="term" value="F:nucleoside triphosphate diphosphatase activity"/>
    <property type="evidence" value="ECO:0007669"/>
    <property type="project" value="TreeGrafter"/>
</dbReference>
<evidence type="ECO:0000313" key="3">
    <source>
        <dbReference type="Proteomes" id="UP000235589"/>
    </source>
</evidence>
<keyword evidence="3" id="KW-1185">Reference proteome</keyword>
<keyword evidence="2" id="KW-0378">Hydrolase</keyword>
<dbReference type="PANTHER" id="PTHR30522">
    <property type="entry name" value="NUCLEOSIDE TRIPHOSPHATE PYROPHOSPHOHYDROLASE"/>
    <property type="match status" value="1"/>
</dbReference>
<proteinExistence type="predicted"/>
<dbReference type="CDD" id="cd11528">
    <property type="entry name" value="NTP-PPase_MazG_Nterm"/>
    <property type="match status" value="1"/>
</dbReference>
<dbReference type="NCBIfam" id="TIGR00444">
    <property type="entry name" value="mazG"/>
    <property type="match status" value="1"/>
</dbReference>
<reference evidence="2 3" key="1">
    <citation type="submission" date="2017-04" db="EMBL/GenBank/DDBJ databases">
        <title>Monoglobus pectinilyticus 14 draft genome.</title>
        <authorList>
            <person name="Kim C."/>
            <person name="Rosendale D.I."/>
            <person name="Kelly W.J."/>
            <person name="Tannock G.W."/>
            <person name="Patchett M.L."/>
            <person name="Jordens J.Z."/>
        </authorList>
    </citation>
    <scope>NUCLEOTIDE SEQUENCE [LARGE SCALE GENOMIC DNA]</scope>
    <source>
        <strain evidence="2 3">14</strain>
    </source>
</reference>
<dbReference type="InterPro" id="IPR004518">
    <property type="entry name" value="MazG-like_dom"/>
</dbReference>
<evidence type="ECO:0000259" key="1">
    <source>
        <dbReference type="Pfam" id="PF03819"/>
    </source>
</evidence>
<gene>
    <name evidence="2" type="ORF">B9O19_01103</name>
</gene>
<dbReference type="GeneID" id="98062513"/>
<accession>A0A2K9P1Z5</accession>
<dbReference type="AlphaFoldDB" id="A0A2K9P1Z5"/>
<dbReference type="RefSeq" id="WP_102365486.1">
    <property type="nucleotide sequence ID" value="NZ_CP020991.1"/>
</dbReference>
<dbReference type="SUPFAM" id="SSF101386">
    <property type="entry name" value="all-alpha NTP pyrophosphatases"/>
    <property type="match status" value="1"/>
</dbReference>